<evidence type="ECO:0000313" key="1">
    <source>
        <dbReference type="EMBL" id="KAI6650821.1"/>
    </source>
</evidence>
<proteinExistence type="predicted"/>
<gene>
    <name evidence="1" type="ORF">LOD99_7872</name>
</gene>
<dbReference type="AlphaFoldDB" id="A0AAV7JQ42"/>
<accession>A0AAV7JQ42</accession>
<name>A0AAV7JQ42_9METZ</name>
<comment type="caution">
    <text evidence="1">The sequence shown here is derived from an EMBL/GenBank/DDBJ whole genome shotgun (WGS) entry which is preliminary data.</text>
</comment>
<keyword evidence="2" id="KW-1185">Reference proteome</keyword>
<evidence type="ECO:0000313" key="2">
    <source>
        <dbReference type="Proteomes" id="UP001165289"/>
    </source>
</evidence>
<dbReference type="EMBL" id="JAKMXF010000310">
    <property type="protein sequence ID" value="KAI6650821.1"/>
    <property type="molecule type" value="Genomic_DNA"/>
</dbReference>
<reference evidence="1 2" key="1">
    <citation type="journal article" date="2023" name="BMC Biol.">
        <title>The compact genome of the sponge Oopsacas minuta (Hexactinellida) is lacking key metazoan core genes.</title>
        <authorList>
            <person name="Santini S."/>
            <person name="Schenkelaars Q."/>
            <person name="Jourda C."/>
            <person name="Duchesne M."/>
            <person name="Belahbib H."/>
            <person name="Rocher C."/>
            <person name="Selva M."/>
            <person name="Riesgo A."/>
            <person name="Vervoort M."/>
            <person name="Leys S.P."/>
            <person name="Kodjabachian L."/>
            <person name="Le Bivic A."/>
            <person name="Borchiellini C."/>
            <person name="Claverie J.M."/>
            <person name="Renard E."/>
        </authorList>
    </citation>
    <scope>NUCLEOTIDE SEQUENCE [LARGE SCALE GENOMIC DNA]</scope>
    <source>
        <strain evidence="1">SPO-2</strain>
    </source>
</reference>
<protein>
    <submittedName>
        <fullName evidence="1">Uncharacterized protein</fullName>
    </submittedName>
</protein>
<dbReference type="Proteomes" id="UP001165289">
    <property type="component" value="Unassembled WGS sequence"/>
</dbReference>
<sequence length="234" mass="26191">MAQILSGTGRACGQFCTTTFEQMHNLTFVQNGFPINRFISNAKIILEEVDEERFLSLSSNERFNLTHALLSDIDIIPGSSLHAYLRCFSRLMSLVNHLTAGVTKWSPTSTKVQYTKSFICGVLKEKLNLMIDCASSQGGTSTTGNVVRRYLVRKDDSERDFLYLILTVLPSNCKQVITDIHTYLGAILQANITPTMHKLLAHAANIISDYNDGYGLEQLSEEGLESSNELLRRF</sequence>
<organism evidence="1 2">
    <name type="scientific">Oopsacas minuta</name>
    <dbReference type="NCBI Taxonomy" id="111878"/>
    <lineage>
        <taxon>Eukaryota</taxon>
        <taxon>Metazoa</taxon>
        <taxon>Porifera</taxon>
        <taxon>Hexactinellida</taxon>
        <taxon>Hexasterophora</taxon>
        <taxon>Lyssacinosida</taxon>
        <taxon>Leucopsacidae</taxon>
        <taxon>Oopsacas</taxon>
    </lineage>
</organism>